<dbReference type="EMBL" id="AHAT01033950">
    <property type="status" value="NOT_ANNOTATED_CDS"/>
    <property type="molecule type" value="Genomic_DNA"/>
</dbReference>
<comment type="pathway">
    <text evidence="3">Protein modification; protein glycosylation.</text>
</comment>
<evidence type="ECO:0000256" key="13">
    <source>
        <dbReference type="ARBA" id="ARBA00023211"/>
    </source>
</evidence>
<keyword evidence="9 16" id="KW-1133">Transmembrane helix</keyword>
<dbReference type="GO" id="GO:0006493">
    <property type="term" value="P:protein O-linked glycosylation"/>
    <property type="evidence" value="ECO:0000318"/>
    <property type="project" value="GO_Central"/>
</dbReference>
<dbReference type="FunFam" id="3.90.550.50:FF:000010">
    <property type="entry name" value="Hexosyltransferase"/>
    <property type="match status" value="1"/>
</dbReference>
<evidence type="ECO:0000256" key="2">
    <source>
        <dbReference type="ARBA" id="ARBA00004323"/>
    </source>
</evidence>
<reference evidence="18" key="2">
    <citation type="submission" date="2025-08" db="UniProtKB">
        <authorList>
            <consortium name="Ensembl"/>
        </authorList>
    </citation>
    <scope>IDENTIFICATION</scope>
</reference>
<dbReference type="STRING" id="7918.ENSLOCP00000002003"/>
<evidence type="ECO:0000313" key="18">
    <source>
        <dbReference type="Ensembl" id="ENSLOCP00000002003.1"/>
    </source>
</evidence>
<dbReference type="PANTHER" id="PTHR11214">
    <property type="entry name" value="BETA-1,3-N-ACETYLGLUCOSAMINYLTRANSFERASE"/>
    <property type="match status" value="1"/>
</dbReference>
<dbReference type="Bgee" id="ENSLOCG00000001735">
    <property type="expression patterns" value="Expressed in zone of skin and 6 other cell types or tissues"/>
</dbReference>
<keyword evidence="19" id="KW-1185">Reference proteome</keyword>
<keyword evidence="12" id="KW-0325">Glycoprotein</keyword>
<proteinExistence type="inferred from homology"/>
<comment type="catalytic activity">
    <reaction evidence="14">
        <text>a beta-D-galactosyl-(1-&gt;4)-N-acetyl-beta-D-glucosaminyl derivative + UDP-N-acetyl-alpha-D-glucosamine = an N-acetyl-beta-D-glucosaminyl-(1-&gt;3)-beta-D-galactosyl-(1-&gt;4)-N-acetyl-beta-D-glucosaminyl derivative + UDP + H(+)</text>
        <dbReference type="Rhea" id="RHEA:14389"/>
        <dbReference type="ChEBI" id="CHEBI:15378"/>
        <dbReference type="ChEBI" id="CHEBI:57705"/>
        <dbReference type="ChEBI" id="CHEBI:58223"/>
        <dbReference type="ChEBI" id="CHEBI:133507"/>
        <dbReference type="ChEBI" id="CHEBI:134090"/>
        <dbReference type="EC" id="2.4.1.149"/>
    </reaction>
</comment>
<reference evidence="18" key="3">
    <citation type="submission" date="2025-09" db="UniProtKB">
        <authorList>
            <consortium name="Ensembl"/>
        </authorList>
    </citation>
    <scope>IDENTIFICATION</scope>
</reference>
<evidence type="ECO:0000256" key="10">
    <source>
        <dbReference type="ARBA" id="ARBA00023034"/>
    </source>
</evidence>
<keyword evidence="11 16" id="KW-0472">Membrane</keyword>
<dbReference type="PANTHER" id="PTHR11214:SF234">
    <property type="entry name" value="HEXOSYLTRANSFERASE"/>
    <property type="match status" value="1"/>
</dbReference>
<evidence type="ECO:0000256" key="14">
    <source>
        <dbReference type="ARBA" id="ARBA00050470"/>
    </source>
</evidence>
<dbReference type="EMBL" id="AHAT01033949">
    <property type="status" value="NOT_ANNOTATED_CDS"/>
    <property type="molecule type" value="Genomic_DNA"/>
</dbReference>
<accession>W5M0U6</accession>
<evidence type="ECO:0000256" key="1">
    <source>
        <dbReference type="ARBA" id="ARBA00001936"/>
    </source>
</evidence>
<keyword evidence="5 16" id="KW-0328">Glycosyltransferase</keyword>
<keyword evidence="7 16" id="KW-0812">Transmembrane</keyword>
<reference evidence="19" key="1">
    <citation type="submission" date="2011-12" db="EMBL/GenBank/DDBJ databases">
        <title>The Draft Genome of Lepisosteus oculatus.</title>
        <authorList>
            <consortium name="The Broad Institute Genome Assembly &amp; Analysis Group"/>
            <consortium name="Computational R&amp;D Group"/>
            <consortium name="and Sequencing Platform"/>
            <person name="Di Palma F."/>
            <person name="Alfoldi J."/>
            <person name="Johnson J."/>
            <person name="Berlin A."/>
            <person name="Gnerre S."/>
            <person name="Jaffe D."/>
            <person name="MacCallum I."/>
            <person name="Young S."/>
            <person name="Walker B.J."/>
            <person name="Lander E.S."/>
            <person name="Lindblad-Toh K."/>
        </authorList>
    </citation>
    <scope>NUCLEOTIDE SEQUENCE [LARGE SCALE GENOMIC DNA]</scope>
</reference>
<dbReference type="Pfam" id="PF01762">
    <property type="entry name" value="Galactosyl_T"/>
    <property type="match status" value="1"/>
</dbReference>
<comment type="subunit">
    <text evidence="15">Interacts with B3GNT8; this interaction greatly increases B3GNT2 catalytic activity, independently of B3GNT8 enzymatic activity.</text>
</comment>
<dbReference type="GeneTree" id="ENSGT00940000164878"/>
<feature type="transmembrane region" description="Helical" evidence="16">
    <location>
        <begin position="12"/>
        <end position="35"/>
    </location>
</feature>
<comment type="cofactor">
    <cofactor evidence="1">
        <name>Mn(2+)</name>
        <dbReference type="ChEBI" id="CHEBI:29035"/>
    </cofactor>
</comment>
<evidence type="ECO:0000256" key="7">
    <source>
        <dbReference type="ARBA" id="ARBA00022692"/>
    </source>
</evidence>
<evidence type="ECO:0000256" key="6">
    <source>
        <dbReference type="ARBA" id="ARBA00022679"/>
    </source>
</evidence>
<dbReference type="EC" id="2.4.1.-" evidence="16"/>
<dbReference type="InParanoid" id="W5M0U6"/>
<keyword evidence="13" id="KW-0464">Manganese</keyword>
<dbReference type="GO" id="GO:0030311">
    <property type="term" value="P:poly-N-acetyllactosamine biosynthetic process"/>
    <property type="evidence" value="ECO:0000318"/>
    <property type="project" value="GO_Central"/>
</dbReference>
<organism evidence="18 19">
    <name type="scientific">Lepisosteus oculatus</name>
    <name type="common">Spotted gar</name>
    <dbReference type="NCBI Taxonomy" id="7918"/>
    <lineage>
        <taxon>Eukaryota</taxon>
        <taxon>Metazoa</taxon>
        <taxon>Chordata</taxon>
        <taxon>Craniata</taxon>
        <taxon>Vertebrata</taxon>
        <taxon>Euteleostomi</taxon>
        <taxon>Actinopterygii</taxon>
        <taxon>Neopterygii</taxon>
        <taxon>Holostei</taxon>
        <taxon>Semionotiformes</taxon>
        <taxon>Lepisosteidae</taxon>
        <taxon>Lepisosteus</taxon>
    </lineage>
</organism>
<protein>
    <recommendedName>
        <fullName evidence="16">Hexosyltransferase</fullName>
        <ecNumber evidence="16">2.4.1.-</ecNumber>
    </recommendedName>
</protein>
<dbReference type="Gene3D" id="3.90.550.50">
    <property type="match status" value="1"/>
</dbReference>
<evidence type="ECO:0000256" key="3">
    <source>
        <dbReference type="ARBA" id="ARBA00004922"/>
    </source>
</evidence>
<dbReference type="GO" id="GO:0008532">
    <property type="term" value="F:N-acetyllactosaminide beta-1,3-N-acetylglucosaminyltransferase activity"/>
    <property type="evidence" value="ECO:0007669"/>
    <property type="project" value="UniProtKB-EC"/>
</dbReference>
<evidence type="ECO:0000256" key="8">
    <source>
        <dbReference type="ARBA" id="ARBA00022968"/>
    </source>
</evidence>
<sequence length="434" mass="48266">LHIMTEMRKKLFLCLPCICLVNLFLYGFVFLSVSLSHHPPASGASRDKLRPSPGQPVQAGGAFWATGLDESALWNLLQHMLDRRHNPLLRANASRPAGNGSEPPEGGATPGPRPPLAGIWAEQREWSGPCRRDPRMAAHLGDFNTLPGHVQDFVVSMHCREYPLLIDQPRLCQGGAPTLLLAIKSQVGNFENRQAIRETWGRGGQLGPWTVQTVFLLGRQDPSLGSYPDLGGLLQLEQQLHPDILQWDFRDTFFNLTLKDVLFLRWFARHCPAAGFVFKGDDDVFLNTGELLRFLAAQEAAGASRDLFVGEVIVQAAPMRDPALKYFVPESFFKGGYPPYAGGGGVVYSGPLALRLARVTERVTLFPIDDVYLGMCLLRLGVAPSTHPGFRTFDIEEKDRAEPCAHRHLLLVHRRSPSQTIALWRRLTDPQLQC</sequence>
<evidence type="ECO:0000256" key="5">
    <source>
        <dbReference type="ARBA" id="ARBA00022676"/>
    </source>
</evidence>
<dbReference type="Proteomes" id="UP000018468">
    <property type="component" value="Linkage group LG28"/>
</dbReference>
<evidence type="ECO:0000256" key="12">
    <source>
        <dbReference type="ARBA" id="ARBA00023180"/>
    </source>
</evidence>
<dbReference type="HOGENOM" id="CLU_036849_5_0_1"/>
<feature type="region of interest" description="Disordered" evidence="17">
    <location>
        <begin position="91"/>
        <end position="116"/>
    </location>
</feature>
<keyword evidence="10 16" id="KW-0333">Golgi apparatus</keyword>
<dbReference type="Ensembl" id="ENSLOCT00000002008.1">
    <property type="protein sequence ID" value="ENSLOCP00000002003.1"/>
    <property type="gene ID" value="ENSLOCG00000001735.1"/>
</dbReference>
<comment type="subcellular location">
    <subcellularLocation>
        <location evidence="2 16">Golgi apparatus membrane</location>
        <topology evidence="2 16">Single-pass type II membrane protein</topology>
    </subcellularLocation>
</comment>
<keyword evidence="8 16" id="KW-0735">Signal-anchor</keyword>
<evidence type="ECO:0000256" key="16">
    <source>
        <dbReference type="RuleBase" id="RU363063"/>
    </source>
</evidence>
<dbReference type="AlphaFoldDB" id="W5M0U6"/>
<dbReference type="eggNOG" id="KOG2287">
    <property type="taxonomic scope" value="Eukaryota"/>
</dbReference>
<dbReference type="GO" id="GO:0008194">
    <property type="term" value="F:UDP-glycosyltransferase activity"/>
    <property type="evidence" value="ECO:0000318"/>
    <property type="project" value="GO_Central"/>
</dbReference>
<dbReference type="InterPro" id="IPR002659">
    <property type="entry name" value="Glyco_trans_31"/>
</dbReference>
<keyword evidence="6" id="KW-0808">Transferase</keyword>
<evidence type="ECO:0000256" key="4">
    <source>
        <dbReference type="ARBA" id="ARBA00008661"/>
    </source>
</evidence>
<evidence type="ECO:0000313" key="19">
    <source>
        <dbReference type="Proteomes" id="UP000018468"/>
    </source>
</evidence>
<dbReference type="OMA" id="PCAYRSV"/>
<evidence type="ECO:0000256" key="9">
    <source>
        <dbReference type="ARBA" id="ARBA00022989"/>
    </source>
</evidence>
<name>W5M0U6_LEPOC</name>
<dbReference type="FunCoup" id="W5M0U6">
    <property type="interactions" value="3"/>
</dbReference>
<evidence type="ECO:0000256" key="11">
    <source>
        <dbReference type="ARBA" id="ARBA00023136"/>
    </source>
</evidence>
<comment type="similarity">
    <text evidence="4 16">Belongs to the glycosyltransferase 31 family.</text>
</comment>
<dbReference type="GO" id="GO:0000139">
    <property type="term" value="C:Golgi membrane"/>
    <property type="evidence" value="ECO:0000318"/>
    <property type="project" value="GO_Central"/>
</dbReference>
<evidence type="ECO:0000256" key="17">
    <source>
        <dbReference type="SAM" id="MobiDB-lite"/>
    </source>
</evidence>
<evidence type="ECO:0000256" key="15">
    <source>
        <dbReference type="ARBA" id="ARBA00065824"/>
    </source>
</evidence>